<feature type="transmembrane region" description="Helical" evidence="7">
    <location>
        <begin position="86"/>
        <end position="105"/>
    </location>
</feature>
<keyword evidence="4 7" id="KW-0812">Transmembrane</keyword>
<dbReference type="InterPro" id="IPR036259">
    <property type="entry name" value="MFS_trans_sf"/>
</dbReference>
<feature type="transmembrane region" description="Helical" evidence="7">
    <location>
        <begin position="383"/>
        <end position="404"/>
    </location>
</feature>
<dbReference type="PANTHER" id="PTHR23517">
    <property type="entry name" value="RESISTANCE PROTEIN MDTM, PUTATIVE-RELATED-RELATED"/>
    <property type="match status" value="1"/>
</dbReference>
<feature type="transmembrane region" description="Helical" evidence="7">
    <location>
        <begin position="262"/>
        <end position="283"/>
    </location>
</feature>
<feature type="transmembrane region" description="Helical" evidence="7">
    <location>
        <begin position="227"/>
        <end position="256"/>
    </location>
</feature>
<feature type="transmembrane region" description="Helical" evidence="7">
    <location>
        <begin position="180"/>
        <end position="199"/>
    </location>
</feature>
<evidence type="ECO:0000313" key="10">
    <source>
        <dbReference type="Proteomes" id="UP000277671"/>
    </source>
</evidence>
<keyword evidence="6 7" id="KW-0472">Membrane</keyword>
<feature type="domain" description="Major facilitator superfamily (MFS) profile" evidence="8">
    <location>
        <begin position="19"/>
        <end position="407"/>
    </location>
</feature>
<keyword evidence="5 7" id="KW-1133">Transmembrane helix</keyword>
<dbReference type="Gene3D" id="1.20.1250.20">
    <property type="entry name" value="MFS general substrate transporter like domains"/>
    <property type="match status" value="1"/>
</dbReference>
<comment type="caution">
    <text evidence="9">The sequence shown here is derived from an EMBL/GenBank/DDBJ whole genome shotgun (WGS) entry which is preliminary data.</text>
</comment>
<feature type="transmembrane region" description="Helical" evidence="7">
    <location>
        <begin position="111"/>
        <end position="133"/>
    </location>
</feature>
<name>A0A495JGN1_9ACTN</name>
<dbReference type="EMBL" id="RBKT01000001">
    <property type="protein sequence ID" value="RKR87931.1"/>
    <property type="molecule type" value="Genomic_DNA"/>
</dbReference>
<comment type="subcellular location">
    <subcellularLocation>
        <location evidence="1">Cell membrane</location>
        <topology evidence="1">Multi-pass membrane protein</topology>
    </subcellularLocation>
</comment>
<feature type="transmembrane region" description="Helical" evidence="7">
    <location>
        <begin position="316"/>
        <end position="334"/>
    </location>
</feature>
<dbReference type="InterPro" id="IPR050171">
    <property type="entry name" value="MFS_Transporters"/>
</dbReference>
<dbReference type="InterPro" id="IPR011701">
    <property type="entry name" value="MFS"/>
</dbReference>
<keyword evidence="10" id="KW-1185">Reference proteome</keyword>
<dbReference type="PROSITE" id="PS50850">
    <property type="entry name" value="MFS"/>
    <property type="match status" value="1"/>
</dbReference>
<dbReference type="SUPFAM" id="SSF103473">
    <property type="entry name" value="MFS general substrate transporter"/>
    <property type="match status" value="1"/>
</dbReference>
<dbReference type="GO" id="GO:0022857">
    <property type="term" value="F:transmembrane transporter activity"/>
    <property type="evidence" value="ECO:0007669"/>
    <property type="project" value="InterPro"/>
</dbReference>
<evidence type="ECO:0000256" key="2">
    <source>
        <dbReference type="ARBA" id="ARBA00022448"/>
    </source>
</evidence>
<organism evidence="9 10">
    <name type="scientific">Micromonospora pisi</name>
    <dbReference type="NCBI Taxonomy" id="589240"/>
    <lineage>
        <taxon>Bacteria</taxon>
        <taxon>Bacillati</taxon>
        <taxon>Actinomycetota</taxon>
        <taxon>Actinomycetes</taxon>
        <taxon>Micromonosporales</taxon>
        <taxon>Micromonosporaceae</taxon>
        <taxon>Micromonospora</taxon>
    </lineage>
</organism>
<feature type="transmembrane region" description="Helical" evidence="7">
    <location>
        <begin position="54"/>
        <end position="74"/>
    </location>
</feature>
<reference evidence="9 10" key="1">
    <citation type="submission" date="2018-10" db="EMBL/GenBank/DDBJ databases">
        <title>Sequencing the genomes of 1000 actinobacteria strains.</title>
        <authorList>
            <person name="Klenk H.-P."/>
        </authorList>
    </citation>
    <scope>NUCLEOTIDE SEQUENCE [LARGE SCALE GENOMIC DNA]</scope>
    <source>
        <strain evidence="9 10">DSM 45175</strain>
    </source>
</reference>
<keyword evidence="3" id="KW-1003">Cell membrane</keyword>
<dbReference type="Pfam" id="PF07690">
    <property type="entry name" value="MFS_1"/>
    <property type="match status" value="1"/>
</dbReference>
<keyword evidence="2" id="KW-0813">Transport</keyword>
<dbReference type="AlphaFoldDB" id="A0A495JGN1"/>
<dbReference type="Proteomes" id="UP000277671">
    <property type="component" value="Unassembled WGS sequence"/>
</dbReference>
<dbReference type="PANTHER" id="PTHR23517:SF13">
    <property type="entry name" value="MAJOR FACILITATOR SUPERFAMILY MFS_1"/>
    <property type="match status" value="1"/>
</dbReference>
<evidence type="ECO:0000259" key="8">
    <source>
        <dbReference type="PROSITE" id="PS50850"/>
    </source>
</evidence>
<feature type="transmembrane region" description="Helical" evidence="7">
    <location>
        <begin position="354"/>
        <end position="377"/>
    </location>
</feature>
<evidence type="ECO:0000256" key="6">
    <source>
        <dbReference type="ARBA" id="ARBA00023136"/>
    </source>
</evidence>
<dbReference type="RefSeq" id="WP_170208546.1">
    <property type="nucleotide sequence ID" value="NZ_RBKT01000001.1"/>
</dbReference>
<evidence type="ECO:0000256" key="7">
    <source>
        <dbReference type="SAM" id="Phobius"/>
    </source>
</evidence>
<gene>
    <name evidence="9" type="ORF">BDK92_2234</name>
</gene>
<dbReference type="GO" id="GO:0005886">
    <property type="term" value="C:plasma membrane"/>
    <property type="evidence" value="ECO:0007669"/>
    <property type="project" value="UniProtKB-SubCell"/>
</dbReference>
<accession>A0A495JGN1</accession>
<evidence type="ECO:0000256" key="3">
    <source>
        <dbReference type="ARBA" id="ARBA00022475"/>
    </source>
</evidence>
<feature type="transmembrane region" description="Helical" evidence="7">
    <location>
        <begin position="21"/>
        <end position="42"/>
    </location>
</feature>
<evidence type="ECO:0000256" key="4">
    <source>
        <dbReference type="ARBA" id="ARBA00022692"/>
    </source>
</evidence>
<sequence>MSSTSTNLSAGRSARAHGRGFWAVALAFLAIMALGTLPSPLYPLYQQQDHFSTFTITLIYSAYAAGVLVSLFTAGHISDWHGRRRVLAPAVAVSALSALVFLLWPELPGLVVGRVLGGMAVGVVAATATVWLAELHRAHRPDASPRRAQLVASVANLGGLGLGPLIAGLLAEYAPHPLRLPYVVLLVALALALVGVLLSPDSRELPNPRPRYRAQRISVPAAARSRFYAALAGAFLAYGGLGVLVGLSGTFLAGTLHHPSRALAGAAVFLVFAAGVAVQLTTLNWSIRRSLAVGMVGLVAGVGLLVLAAWLPTPSLTVFLVGGVLTGVGAGALFKGTLGTAVAISNPESRAEALAGLFLAGYLGLSVPVIGIGIALQHVSARVALLGFAVLVTLGVVAVARRLLDDPRPATAVRPVVTTH</sequence>
<evidence type="ECO:0000256" key="1">
    <source>
        <dbReference type="ARBA" id="ARBA00004651"/>
    </source>
</evidence>
<evidence type="ECO:0000256" key="5">
    <source>
        <dbReference type="ARBA" id="ARBA00022989"/>
    </source>
</evidence>
<feature type="transmembrane region" description="Helical" evidence="7">
    <location>
        <begin position="290"/>
        <end position="310"/>
    </location>
</feature>
<dbReference type="InterPro" id="IPR020846">
    <property type="entry name" value="MFS_dom"/>
</dbReference>
<feature type="transmembrane region" description="Helical" evidence="7">
    <location>
        <begin position="154"/>
        <end position="174"/>
    </location>
</feature>
<proteinExistence type="predicted"/>
<evidence type="ECO:0000313" key="9">
    <source>
        <dbReference type="EMBL" id="RKR87931.1"/>
    </source>
</evidence>
<dbReference type="CDD" id="cd06174">
    <property type="entry name" value="MFS"/>
    <property type="match status" value="1"/>
</dbReference>
<protein>
    <submittedName>
        <fullName evidence="9">Putative MFS family arabinose efflux permease</fullName>
    </submittedName>
</protein>